<sequence>MSFHFFEFKLTIGFIALLKEQSKDKSGLGVVSNLILKLLRIRESGGNKCGWQKDTNCNKSLIKEYGY</sequence>
<dbReference type="EMBL" id="CP028136">
    <property type="protein sequence ID" value="AVR46520.1"/>
    <property type="molecule type" value="Genomic_DNA"/>
</dbReference>
<name>A0A2R3Z899_9FLAO</name>
<protein>
    <submittedName>
        <fullName evidence="1">Uncharacterized protein</fullName>
    </submittedName>
</protein>
<organism evidence="1 2">
    <name type="scientific">Christiangramia fulva</name>
    <dbReference type="NCBI Taxonomy" id="2126553"/>
    <lineage>
        <taxon>Bacteria</taxon>
        <taxon>Pseudomonadati</taxon>
        <taxon>Bacteroidota</taxon>
        <taxon>Flavobacteriia</taxon>
        <taxon>Flavobacteriales</taxon>
        <taxon>Flavobacteriaceae</taxon>
        <taxon>Christiangramia</taxon>
    </lineage>
</organism>
<evidence type="ECO:0000313" key="2">
    <source>
        <dbReference type="Proteomes" id="UP000241507"/>
    </source>
</evidence>
<reference evidence="2" key="1">
    <citation type="submission" date="2018-03" db="EMBL/GenBank/DDBJ databases">
        <title>Gramella fulva sp. nov., isolated from a dry surface of tidal flat.</title>
        <authorList>
            <person name="Hwang S.H."/>
            <person name="Hwang W.M."/>
            <person name="Kang K."/>
            <person name="Ahn T.-Y."/>
        </authorList>
    </citation>
    <scope>NUCLEOTIDE SEQUENCE [LARGE SCALE GENOMIC DNA]</scope>
    <source>
        <strain evidence="2">SH35</strain>
    </source>
</reference>
<dbReference type="KEGG" id="grs:C7S20_15295"/>
<gene>
    <name evidence="1" type="ORF">C7S20_15295</name>
</gene>
<keyword evidence="2" id="KW-1185">Reference proteome</keyword>
<dbReference type="AlphaFoldDB" id="A0A2R3Z899"/>
<dbReference type="Proteomes" id="UP000241507">
    <property type="component" value="Chromosome"/>
</dbReference>
<proteinExistence type="predicted"/>
<accession>A0A2R3Z899</accession>
<evidence type="ECO:0000313" key="1">
    <source>
        <dbReference type="EMBL" id="AVR46520.1"/>
    </source>
</evidence>